<sequence>MTETADLRAIQTLPVFADADFRVVSGVAEGDAVSFADELVMDDVYGLSPAAERRRLTMAMGEARVFTVAEGSEVGRPGNVVHLDCCLTLMGADGATYEALVLVEVEDDTAAGIYLLPLATLRAQVDYRLVGVDRKAATTRFAEVACVSFTRGTHITMADGAQRPIEELAVGDKVLTRDDGPQQIRWIGQNTLRAVGAFAPVVIRKGTLHNENDLVVSPDHRIFVYQRRDRLGAGRAEVLVKVRHLINGASVYQQDGGFVDYFQLLFDDHQIIYAEGIAAESLMVDQRTRAAVPEEVSRGLGSVLAGHARRHHLAYEVQETLLAGPDAVDLLRRASSS</sequence>
<dbReference type="AlphaFoldDB" id="Q2CCK1"/>
<dbReference type="Pfam" id="PF13403">
    <property type="entry name" value="Hint_2"/>
    <property type="match status" value="1"/>
</dbReference>
<name>Q2CCK1_OCEGH</name>
<dbReference type="SMART" id="SM00306">
    <property type="entry name" value="HintN"/>
    <property type="match status" value="1"/>
</dbReference>
<dbReference type="RefSeq" id="WP_007254092.1">
    <property type="nucleotide sequence ID" value="NZ_CH724107.1"/>
</dbReference>
<dbReference type="Proteomes" id="UP000003635">
    <property type="component" value="Unassembled WGS sequence"/>
</dbReference>
<dbReference type="InterPro" id="IPR006141">
    <property type="entry name" value="Intein_N"/>
</dbReference>
<reference evidence="2 3" key="1">
    <citation type="journal article" date="2010" name="J. Bacteriol.">
        <title>Genome sequences of Oceanicola granulosus HTCC2516(T) and Oceanicola batsensis HTCC2597(TDelta).</title>
        <authorList>
            <person name="Thrash J.C."/>
            <person name="Cho J.C."/>
            <person name="Vergin K.L."/>
            <person name="Giovannoni S.J."/>
        </authorList>
    </citation>
    <scope>NUCLEOTIDE SEQUENCE [LARGE SCALE GENOMIC DNA]</scope>
    <source>
        <strain evidence="3">ATCC BAA-861 / DSM 15982 / KCTC 12143 / HTCC2516</strain>
    </source>
</reference>
<dbReference type="PROSITE" id="PS50817">
    <property type="entry name" value="INTEIN_N_TER"/>
    <property type="match status" value="1"/>
</dbReference>
<evidence type="ECO:0000259" key="1">
    <source>
        <dbReference type="SMART" id="SM00306"/>
    </source>
</evidence>
<organism evidence="2 3">
    <name type="scientific">Oceanicola granulosus (strain ATCC BAA-861 / DSM 15982 / KCTC 12143 / HTCC2516)</name>
    <dbReference type="NCBI Taxonomy" id="314256"/>
    <lineage>
        <taxon>Bacteria</taxon>
        <taxon>Pseudomonadati</taxon>
        <taxon>Pseudomonadota</taxon>
        <taxon>Alphaproteobacteria</taxon>
        <taxon>Rhodobacterales</taxon>
        <taxon>Roseobacteraceae</taxon>
        <taxon>Oceanicola</taxon>
    </lineage>
</organism>
<dbReference type="InterPro" id="IPR036844">
    <property type="entry name" value="Hint_dom_sf"/>
</dbReference>
<gene>
    <name evidence="2" type="ORF">OG2516_02813</name>
</gene>
<feature type="domain" description="Hint" evidence="1">
    <location>
        <begin position="146"/>
        <end position="255"/>
    </location>
</feature>
<dbReference type="STRING" id="314256.OG2516_02813"/>
<dbReference type="OrthoDB" id="6305173at2"/>
<dbReference type="HOGENOM" id="CLU_051165_0_0_5"/>
<dbReference type="InterPro" id="IPR028992">
    <property type="entry name" value="Hedgehog/Intein_dom"/>
</dbReference>
<accession>Q2CCK1</accession>
<proteinExistence type="predicted"/>
<dbReference type="SUPFAM" id="SSF51294">
    <property type="entry name" value="Hedgehog/intein (Hint) domain"/>
    <property type="match status" value="1"/>
</dbReference>
<dbReference type="eggNOG" id="COG2931">
    <property type="taxonomic scope" value="Bacteria"/>
</dbReference>
<dbReference type="Gene3D" id="2.170.16.10">
    <property type="entry name" value="Hedgehog/Intein (Hint) domain"/>
    <property type="match status" value="1"/>
</dbReference>
<comment type="caution">
    <text evidence="2">The sequence shown here is derived from an EMBL/GenBank/DDBJ whole genome shotgun (WGS) entry which is preliminary data.</text>
</comment>
<dbReference type="InterPro" id="IPR003587">
    <property type="entry name" value="Hint_dom_N"/>
</dbReference>
<protein>
    <recommendedName>
        <fullName evidence="1">Hint domain-containing protein</fullName>
    </recommendedName>
</protein>
<evidence type="ECO:0000313" key="3">
    <source>
        <dbReference type="Proteomes" id="UP000003635"/>
    </source>
</evidence>
<keyword evidence="3" id="KW-1185">Reference proteome</keyword>
<evidence type="ECO:0000313" key="2">
    <source>
        <dbReference type="EMBL" id="EAR50412.1"/>
    </source>
</evidence>
<dbReference type="GO" id="GO:0016539">
    <property type="term" value="P:intein-mediated protein splicing"/>
    <property type="evidence" value="ECO:0007669"/>
    <property type="project" value="InterPro"/>
</dbReference>
<dbReference type="CDD" id="cd00081">
    <property type="entry name" value="Hint"/>
    <property type="match status" value="1"/>
</dbReference>
<dbReference type="EMBL" id="AAOT01000029">
    <property type="protein sequence ID" value="EAR50412.1"/>
    <property type="molecule type" value="Genomic_DNA"/>
</dbReference>